<comment type="caution">
    <text evidence="2">The sequence shown here is derived from an EMBL/GenBank/DDBJ whole genome shotgun (WGS) entry which is preliminary data.</text>
</comment>
<dbReference type="Proteomes" id="UP000279236">
    <property type="component" value="Unassembled WGS sequence"/>
</dbReference>
<evidence type="ECO:0000313" key="2">
    <source>
        <dbReference type="EMBL" id="RSH85845.1"/>
    </source>
</evidence>
<evidence type="ECO:0000256" key="1">
    <source>
        <dbReference type="SAM" id="SignalP"/>
    </source>
</evidence>
<keyword evidence="3" id="KW-1185">Reference proteome</keyword>
<name>A0A427Y448_9TREE</name>
<gene>
    <name evidence="2" type="ORF">EHS24_004025</name>
</gene>
<evidence type="ECO:0000313" key="3">
    <source>
        <dbReference type="Proteomes" id="UP000279236"/>
    </source>
</evidence>
<keyword evidence="1" id="KW-0732">Signal</keyword>
<feature type="chain" id="PRO_5019034475" evidence="1">
    <location>
        <begin position="21"/>
        <end position="154"/>
    </location>
</feature>
<feature type="signal peptide" evidence="1">
    <location>
        <begin position="1"/>
        <end position="20"/>
    </location>
</feature>
<dbReference type="RefSeq" id="XP_028478630.1">
    <property type="nucleotide sequence ID" value="XM_028619658.1"/>
</dbReference>
<reference evidence="2 3" key="1">
    <citation type="submission" date="2018-11" db="EMBL/GenBank/DDBJ databases">
        <title>Genome sequence of Apiotrichum porosum DSM 27194.</title>
        <authorList>
            <person name="Aliyu H."/>
            <person name="Gorte O."/>
            <person name="Ochsenreither K."/>
        </authorList>
    </citation>
    <scope>NUCLEOTIDE SEQUENCE [LARGE SCALE GENOMIC DNA]</scope>
    <source>
        <strain evidence="2 3">DSM 27194</strain>
    </source>
</reference>
<dbReference type="GeneID" id="39588568"/>
<protein>
    <submittedName>
        <fullName evidence="2">Uncharacterized protein</fullName>
    </submittedName>
</protein>
<dbReference type="EMBL" id="RSCE01000002">
    <property type="protein sequence ID" value="RSH85845.1"/>
    <property type="molecule type" value="Genomic_DNA"/>
</dbReference>
<proteinExistence type="predicted"/>
<dbReference type="AlphaFoldDB" id="A0A427Y448"/>
<sequence length="154" mass="15221">MHTVLRLVLAIAFTVQLALAAKTTYVKGGETVVASLTVNKDGATKTLILSTLADGSGGDATADDPNTVPPVFTRTPVTVVTATWASGTIQDDSAFNSQMSANHASQVSVYGAATTGVDSGAAANSAARGKTGSSSGVLPVLLAAGGIALGAFLI</sequence>
<organism evidence="2 3">
    <name type="scientific">Apiotrichum porosum</name>
    <dbReference type="NCBI Taxonomy" id="105984"/>
    <lineage>
        <taxon>Eukaryota</taxon>
        <taxon>Fungi</taxon>
        <taxon>Dikarya</taxon>
        <taxon>Basidiomycota</taxon>
        <taxon>Agaricomycotina</taxon>
        <taxon>Tremellomycetes</taxon>
        <taxon>Trichosporonales</taxon>
        <taxon>Trichosporonaceae</taxon>
        <taxon>Apiotrichum</taxon>
    </lineage>
</organism>
<accession>A0A427Y448</accession>